<evidence type="ECO:0000256" key="4">
    <source>
        <dbReference type="ARBA" id="ARBA00022723"/>
    </source>
</evidence>
<evidence type="ECO:0000313" key="9">
    <source>
        <dbReference type="EMBL" id="SAK74011.1"/>
    </source>
</evidence>
<feature type="domain" description="Survival protein SurE-like phosphatase/nucleotidase" evidence="8">
    <location>
        <begin position="11"/>
        <end position="191"/>
    </location>
</feature>
<evidence type="ECO:0000313" key="10">
    <source>
        <dbReference type="Proteomes" id="UP000071859"/>
    </source>
</evidence>
<name>A0A158BVH2_9BURK</name>
<comment type="catalytic activity">
    <reaction evidence="1 7">
        <text>a ribonucleoside 5'-phosphate + H2O = a ribonucleoside + phosphate</text>
        <dbReference type="Rhea" id="RHEA:12484"/>
        <dbReference type="ChEBI" id="CHEBI:15377"/>
        <dbReference type="ChEBI" id="CHEBI:18254"/>
        <dbReference type="ChEBI" id="CHEBI:43474"/>
        <dbReference type="ChEBI" id="CHEBI:58043"/>
        <dbReference type="EC" id="3.1.3.5"/>
    </reaction>
</comment>
<sequence length="262" mass="27789">MSALSPILQRVLITNDDGIDAPGLAVLEAVAAELAHEVWVIAPEHDQSGTSHSISLHSPLRISRQGERRYGVQGTPGDCVVMAARHIMKDAPPTLVLSGINRGANLGVETMFSGTVGAAMTGLLLGLPSIALSQAFTDRENVRWDTARALAPGVISQLLSISHDAPTCLNVNFPDCDASAAGPLTVTRQGVGLVEGIDVLPLVDPRGIDYHWLRFQRGPRPNSPDSETAVVASGRVSVTPLHFDRTDERTFATLEAGLKRGV</sequence>
<feature type="binding site" evidence="7">
    <location>
        <position position="17"/>
    </location>
    <ligand>
        <name>a divalent metal cation</name>
        <dbReference type="ChEBI" id="CHEBI:60240"/>
    </ligand>
</feature>
<evidence type="ECO:0000256" key="5">
    <source>
        <dbReference type="ARBA" id="ARBA00022741"/>
    </source>
</evidence>
<dbReference type="EC" id="3.1.3.5" evidence="7"/>
<organism evidence="9 10">
    <name type="scientific">Caballeronia calidae</name>
    <dbReference type="NCBI Taxonomy" id="1777139"/>
    <lineage>
        <taxon>Bacteria</taxon>
        <taxon>Pseudomonadati</taxon>
        <taxon>Pseudomonadota</taxon>
        <taxon>Betaproteobacteria</taxon>
        <taxon>Burkholderiales</taxon>
        <taxon>Burkholderiaceae</taxon>
        <taxon>Caballeronia</taxon>
    </lineage>
</organism>
<evidence type="ECO:0000256" key="6">
    <source>
        <dbReference type="ARBA" id="ARBA00022801"/>
    </source>
</evidence>
<dbReference type="SUPFAM" id="SSF64167">
    <property type="entry name" value="SurE-like"/>
    <property type="match status" value="1"/>
</dbReference>
<reference evidence="9" key="1">
    <citation type="submission" date="2016-01" db="EMBL/GenBank/DDBJ databases">
        <authorList>
            <person name="Peeters C."/>
        </authorList>
    </citation>
    <scope>NUCLEOTIDE SEQUENCE</scope>
    <source>
        <strain evidence="9">LMG 29321</strain>
    </source>
</reference>
<dbReference type="GO" id="GO:0004309">
    <property type="term" value="F:exopolyphosphatase activity"/>
    <property type="evidence" value="ECO:0007669"/>
    <property type="project" value="TreeGrafter"/>
</dbReference>
<dbReference type="InterPro" id="IPR030048">
    <property type="entry name" value="SurE"/>
</dbReference>
<keyword evidence="6 7" id="KW-0378">Hydrolase</keyword>
<comment type="subcellular location">
    <subcellularLocation>
        <location evidence="7">Cytoplasm</location>
    </subcellularLocation>
</comment>
<dbReference type="InterPro" id="IPR002828">
    <property type="entry name" value="SurE-like_Pase/nucleotidase"/>
</dbReference>
<evidence type="ECO:0000256" key="7">
    <source>
        <dbReference type="HAMAP-Rule" id="MF_00060"/>
    </source>
</evidence>
<evidence type="ECO:0000259" key="8">
    <source>
        <dbReference type="Pfam" id="PF01975"/>
    </source>
</evidence>
<keyword evidence="10" id="KW-1185">Reference proteome</keyword>
<dbReference type="PANTHER" id="PTHR30457">
    <property type="entry name" value="5'-NUCLEOTIDASE SURE"/>
    <property type="match status" value="1"/>
</dbReference>
<keyword evidence="5 7" id="KW-0547">Nucleotide-binding</keyword>
<dbReference type="HAMAP" id="MF_00060">
    <property type="entry name" value="SurE"/>
    <property type="match status" value="1"/>
</dbReference>
<feature type="binding site" evidence="7">
    <location>
        <position position="48"/>
    </location>
    <ligand>
        <name>a divalent metal cation</name>
        <dbReference type="ChEBI" id="CHEBI:60240"/>
    </ligand>
</feature>
<dbReference type="NCBIfam" id="TIGR00087">
    <property type="entry name" value="surE"/>
    <property type="match status" value="1"/>
</dbReference>
<comment type="function">
    <text evidence="7">Nucleotidase that shows phosphatase activity on nucleoside 5'-monophosphates.</text>
</comment>
<keyword evidence="4 7" id="KW-0479">Metal-binding</keyword>
<evidence type="ECO:0000256" key="1">
    <source>
        <dbReference type="ARBA" id="ARBA00000815"/>
    </source>
</evidence>
<feature type="binding site" evidence="7">
    <location>
        <position position="101"/>
    </location>
    <ligand>
        <name>a divalent metal cation</name>
        <dbReference type="ChEBI" id="CHEBI:60240"/>
    </ligand>
</feature>
<dbReference type="Gene3D" id="3.40.1210.10">
    <property type="entry name" value="Survival protein SurE-like phosphatase/nucleotidase"/>
    <property type="match status" value="1"/>
</dbReference>
<dbReference type="PANTHER" id="PTHR30457:SF12">
    <property type="entry name" value="5'_3'-NUCLEOTIDASE SURE"/>
    <property type="match status" value="1"/>
</dbReference>
<dbReference type="OrthoDB" id="9780815at2"/>
<dbReference type="Pfam" id="PF01975">
    <property type="entry name" value="SurE"/>
    <property type="match status" value="1"/>
</dbReference>
<dbReference type="RefSeq" id="WP_062605637.1">
    <property type="nucleotide sequence ID" value="NZ_FCOX02000014.1"/>
</dbReference>
<dbReference type="GO" id="GO:0005737">
    <property type="term" value="C:cytoplasm"/>
    <property type="evidence" value="ECO:0007669"/>
    <property type="project" value="UniProtKB-SubCell"/>
</dbReference>
<comment type="caution">
    <text evidence="9">The sequence shown here is derived from an EMBL/GenBank/DDBJ whole genome shotgun (WGS) entry which is preliminary data.</text>
</comment>
<dbReference type="GO" id="GO:0008253">
    <property type="term" value="F:5'-nucleotidase activity"/>
    <property type="evidence" value="ECO:0007669"/>
    <property type="project" value="UniProtKB-UniRule"/>
</dbReference>
<dbReference type="InterPro" id="IPR036523">
    <property type="entry name" value="SurE-like_sf"/>
</dbReference>
<accession>A0A158BVH2</accession>
<evidence type="ECO:0000256" key="3">
    <source>
        <dbReference type="ARBA" id="ARBA00022490"/>
    </source>
</evidence>
<dbReference type="NCBIfam" id="NF001490">
    <property type="entry name" value="PRK00346.1-4"/>
    <property type="match status" value="1"/>
</dbReference>
<dbReference type="Proteomes" id="UP000071859">
    <property type="component" value="Unassembled WGS sequence"/>
</dbReference>
<dbReference type="AlphaFoldDB" id="A0A158BVH2"/>
<dbReference type="GO" id="GO:0000166">
    <property type="term" value="F:nucleotide binding"/>
    <property type="evidence" value="ECO:0007669"/>
    <property type="project" value="UniProtKB-KW"/>
</dbReference>
<proteinExistence type="inferred from homology"/>
<comment type="similarity">
    <text evidence="2 7">Belongs to the SurE nucleotidase family.</text>
</comment>
<gene>
    <name evidence="7" type="primary">surE</name>
    <name evidence="9" type="ORF">AWB78_03151</name>
</gene>
<comment type="cofactor">
    <cofactor evidence="7">
        <name>a divalent metal cation</name>
        <dbReference type="ChEBI" id="CHEBI:60240"/>
    </cofactor>
    <text evidence="7">Binds 1 divalent metal cation per subunit.</text>
</comment>
<evidence type="ECO:0000256" key="2">
    <source>
        <dbReference type="ARBA" id="ARBA00011062"/>
    </source>
</evidence>
<keyword evidence="3 7" id="KW-0963">Cytoplasm</keyword>
<dbReference type="GO" id="GO:0008254">
    <property type="term" value="F:3'-nucleotidase activity"/>
    <property type="evidence" value="ECO:0007669"/>
    <property type="project" value="TreeGrafter"/>
</dbReference>
<protein>
    <recommendedName>
        <fullName evidence="7">5'-nucleotidase SurE</fullName>
        <ecNumber evidence="7">3.1.3.5</ecNumber>
    </recommendedName>
    <alternativeName>
        <fullName evidence="7">Nucleoside 5'-monophosphate phosphohydrolase</fullName>
    </alternativeName>
</protein>
<dbReference type="EMBL" id="FCOX02000014">
    <property type="protein sequence ID" value="SAK74011.1"/>
    <property type="molecule type" value="Genomic_DNA"/>
</dbReference>
<dbReference type="GO" id="GO:0046872">
    <property type="term" value="F:metal ion binding"/>
    <property type="evidence" value="ECO:0007669"/>
    <property type="project" value="UniProtKB-UniRule"/>
</dbReference>
<feature type="binding site" evidence="7">
    <location>
        <position position="16"/>
    </location>
    <ligand>
        <name>a divalent metal cation</name>
        <dbReference type="ChEBI" id="CHEBI:60240"/>
    </ligand>
</feature>